<sequence length="123" mass="13604">MHPAIGQLINGRYYAFIDGHEQQPFEGTLEEVEVAMGLRAPPEPAPASEEVTPAEVIPQQKTFKVTMRFQHPAWNEKDGVPFNGIEANSKREANEEARRLASANDLLGWGKGRVTFTATDDSP</sequence>
<reference evidence="1 2" key="1">
    <citation type="submission" date="2019-12" db="EMBL/GenBank/DDBJ databases">
        <authorList>
            <person name="Woiski C."/>
        </authorList>
    </citation>
    <scope>NUCLEOTIDE SEQUENCE [LARGE SCALE GENOMIC DNA]</scope>
    <source>
        <strain evidence="1 2">BOE100</strain>
    </source>
</reference>
<comment type="caution">
    <text evidence="1">The sequence shown here is derived from an EMBL/GenBank/DDBJ whole genome shotgun (WGS) entry which is preliminary data.</text>
</comment>
<name>A0A7V8EJ02_PSEPU</name>
<proteinExistence type="predicted"/>
<dbReference type="Proteomes" id="UP000442695">
    <property type="component" value="Unassembled WGS sequence"/>
</dbReference>
<gene>
    <name evidence="1" type="ORF">GN299_06400</name>
</gene>
<dbReference type="RefSeq" id="WP_156858611.1">
    <property type="nucleotide sequence ID" value="NZ_WOWR01000005.1"/>
</dbReference>
<evidence type="ECO:0000313" key="1">
    <source>
        <dbReference type="EMBL" id="KAF0255718.1"/>
    </source>
</evidence>
<protein>
    <submittedName>
        <fullName evidence="1">Uncharacterized protein</fullName>
    </submittedName>
</protein>
<organism evidence="1 2">
    <name type="scientific">Pseudomonas putida</name>
    <name type="common">Arthrobacter siderocapsulatus</name>
    <dbReference type="NCBI Taxonomy" id="303"/>
    <lineage>
        <taxon>Bacteria</taxon>
        <taxon>Pseudomonadati</taxon>
        <taxon>Pseudomonadota</taxon>
        <taxon>Gammaproteobacteria</taxon>
        <taxon>Pseudomonadales</taxon>
        <taxon>Pseudomonadaceae</taxon>
        <taxon>Pseudomonas</taxon>
    </lineage>
</organism>
<dbReference type="AlphaFoldDB" id="A0A7V8EJ02"/>
<dbReference type="EMBL" id="WOWR01000005">
    <property type="protein sequence ID" value="KAF0255718.1"/>
    <property type="molecule type" value="Genomic_DNA"/>
</dbReference>
<accession>A0A7V8EJ02</accession>
<evidence type="ECO:0000313" key="2">
    <source>
        <dbReference type="Proteomes" id="UP000442695"/>
    </source>
</evidence>